<dbReference type="GO" id="GO:0004190">
    <property type="term" value="F:aspartic-type endopeptidase activity"/>
    <property type="evidence" value="ECO:0007669"/>
    <property type="project" value="InterPro"/>
</dbReference>
<protein>
    <submittedName>
        <fullName evidence="3">Uncharacterized protein</fullName>
    </submittedName>
</protein>
<evidence type="ECO:0000256" key="1">
    <source>
        <dbReference type="SAM" id="Coils"/>
    </source>
</evidence>
<gene>
    <name evidence="3" type="ORF">KQX54_011699</name>
</gene>
<evidence type="ECO:0000313" key="4">
    <source>
        <dbReference type="Proteomes" id="UP000826195"/>
    </source>
</evidence>
<dbReference type="Proteomes" id="UP000826195">
    <property type="component" value="Unassembled WGS sequence"/>
</dbReference>
<dbReference type="InterPro" id="IPR001969">
    <property type="entry name" value="Aspartic_peptidase_AS"/>
</dbReference>
<feature type="region of interest" description="Disordered" evidence="2">
    <location>
        <begin position="73"/>
        <end position="94"/>
    </location>
</feature>
<dbReference type="PROSITE" id="PS00141">
    <property type="entry name" value="ASP_PROTEASE"/>
    <property type="match status" value="1"/>
</dbReference>
<dbReference type="AlphaFoldDB" id="A0AAV7I306"/>
<dbReference type="SUPFAM" id="SSF50630">
    <property type="entry name" value="Acid proteases"/>
    <property type="match status" value="1"/>
</dbReference>
<dbReference type="InterPro" id="IPR021109">
    <property type="entry name" value="Peptidase_aspartic_dom_sf"/>
</dbReference>
<keyword evidence="4" id="KW-1185">Reference proteome</keyword>
<feature type="coiled-coil region" evidence="1">
    <location>
        <begin position="209"/>
        <end position="236"/>
    </location>
</feature>
<organism evidence="3 4">
    <name type="scientific">Cotesia glomerata</name>
    <name type="common">Lepidopteran parasitic wasp</name>
    <name type="synonym">Apanteles glomeratus</name>
    <dbReference type="NCBI Taxonomy" id="32391"/>
    <lineage>
        <taxon>Eukaryota</taxon>
        <taxon>Metazoa</taxon>
        <taxon>Ecdysozoa</taxon>
        <taxon>Arthropoda</taxon>
        <taxon>Hexapoda</taxon>
        <taxon>Insecta</taxon>
        <taxon>Pterygota</taxon>
        <taxon>Neoptera</taxon>
        <taxon>Endopterygota</taxon>
        <taxon>Hymenoptera</taxon>
        <taxon>Apocrita</taxon>
        <taxon>Ichneumonoidea</taxon>
        <taxon>Braconidae</taxon>
        <taxon>Microgastrinae</taxon>
        <taxon>Cotesia</taxon>
    </lineage>
</organism>
<comment type="caution">
    <text evidence="3">The sequence shown here is derived from an EMBL/GenBank/DDBJ whole genome shotgun (WGS) entry which is preliminary data.</text>
</comment>
<evidence type="ECO:0000256" key="2">
    <source>
        <dbReference type="SAM" id="MobiDB-lite"/>
    </source>
</evidence>
<keyword evidence="1" id="KW-0175">Coiled coil</keyword>
<sequence>MTKKNKSIRRRAARFDRVNLSDISEKSQEDLKYSLINDSSENGIANQPSLDATKKNRPIVTDVQVLDPPLKLAPIPHDRQSQANQTNVEDSLPPGQIPSILDMSFLTASFNKDNLSQPAKEALAITDCIHRLSQRVDQIDGKLSYVSQALISLTNNAATTNYIKAAIDKVCQKIEACEKNNRDRVTMIDNRAVQMETQHNQLLDRVQAIDSQASAVQELELQVHELRDKVVNGNEANSAMKGEIGKIASATEIAKAVASVPEIREKLWTEEEVKNWSVLNPNFISPRSASDNFKNMSANEKRLFQIIRETPRRSLGVHVSGATMPEPTPAQTQLPGLGGSPVHHSSRVEQSNNSTEDQLTEIWQELARLGAKYQSQAPPRGAGDNTRSNTTGNRPRDQESLVALEKLARARNLSFPEQETQPKIYLQELQEFKAEQQIPDKDAISLVKALFAKTQAQWLRLNSHRWAIWEDFVNAFTVYFIHPRADPEISAEIYNKYQAADQEARIFIDDMQKLFMEMTNPPSEEAQVSIIAQRLTKQLQVELRASSTKFTEYIGFRLAINMATTNLQYAKKAYDENEKLFVKKKSHSQSSAQVRVIQSPEIIQLDDEEILDGSEYRQNKNSGRHVSYAADEKDSDLNRSPLASRESSPNRVPAEDYGSTNAEQSKKLSPKNRIPPKPPNHSDNRPEAQLVTHQSNKILVSDCEDDYFTDETTLSDGKMAIPYRVTQAKGCNQSLRCSLKFGKIPIEAVFDTGASKNFISNRLYEKVKENAFKIKRNITGVKYILADNSIVNEDFWVCLPINIDDILWKEWFTVFPEMPDDMILGLNIPIIYWT</sequence>
<dbReference type="CDD" id="cd00303">
    <property type="entry name" value="retropepsin_like"/>
    <property type="match status" value="1"/>
</dbReference>
<feature type="region of interest" description="Disordered" evidence="2">
    <location>
        <begin position="318"/>
        <end position="357"/>
    </location>
</feature>
<feature type="compositionally biased region" description="Polar residues" evidence="2">
    <location>
        <begin position="348"/>
        <end position="357"/>
    </location>
</feature>
<evidence type="ECO:0000313" key="3">
    <source>
        <dbReference type="EMBL" id="KAH0552531.1"/>
    </source>
</evidence>
<feature type="region of interest" description="Disordered" evidence="2">
    <location>
        <begin position="614"/>
        <end position="687"/>
    </location>
</feature>
<dbReference type="GO" id="GO:0006508">
    <property type="term" value="P:proteolysis"/>
    <property type="evidence" value="ECO:0007669"/>
    <property type="project" value="InterPro"/>
</dbReference>
<accession>A0AAV7I306</accession>
<dbReference type="EMBL" id="JAHXZJ010001492">
    <property type="protein sequence ID" value="KAH0552531.1"/>
    <property type="molecule type" value="Genomic_DNA"/>
</dbReference>
<proteinExistence type="predicted"/>
<name>A0AAV7I306_COTGL</name>
<reference evidence="3 4" key="1">
    <citation type="journal article" date="2021" name="J. Hered.">
        <title>A chromosome-level genome assembly of the parasitoid wasp, Cotesia glomerata (Hymenoptera: Braconidae).</title>
        <authorList>
            <person name="Pinto B.J."/>
            <person name="Weis J.J."/>
            <person name="Gamble T."/>
            <person name="Ode P.J."/>
            <person name="Paul R."/>
            <person name="Zaspel J.M."/>
        </authorList>
    </citation>
    <scope>NUCLEOTIDE SEQUENCE [LARGE SCALE GENOMIC DNA]</scope>
    <source>
        <strain evidence="3">CgM1</strain>
    </source>
</reference>
<feature type="region of interest" description="Disordered" evidence="2">
    <location>
        <begin position="373"/>
        <end position="399"/>
    </location>
</feature>
<dbReference type="Gene3D" id="2.40.70.10">
    <property type="entry name" value="Acid Proteases"/>
    <property type="match status" value="1"/>
</dbReference>